<comment type="caution">
    <text evidence="9">The sequence shown here is derived from an EMBL/GenBank/DDBJ whole genome shotgun (WGS) entry which is preliminary data.</text>
</comment>
<evidence type="ECO:0000313" key="9">
    <source>
        <dbReference type="EMBL" id="TLV03446.1"/>
    </source>
</evidence>
<sequence length="809" mass="90094">MIKNYITIGYRNFRKGHVYSFINLAGLAVGLSSVMLIIAYITYELSFDKHFPHADRIYQMVMESEETSPAERTTLTPEPLGKTLAAEFFEVESSTALYSNKMTYLVNDRPVELNAIFVNPDFFRVFDLRMVTGNKATALKDESGIVLTRQAAEKLYPGVNPVGKTMSWNSYNGSVTYYTVTAVVQDIPANTHFTGDAILARHVSNQPLNFQAYSSVPQYIRFKPNADVARVEASLQKTLTKYHLSKTTHVRLLPLTDIHLRAGKISSFNLNLSDIRYIYMLGTAALLILVIACINYVNLTTAHALQRVKEVGIRKTLGSGRWQLASQFIGESFLFFVFANVLAVVISILLLPVFNKMLQVNLLVSSLFAFQNISLFFIIALAAGLLSGVYPALFLSRMQPASILKDRSGGLKISFSLRKVLIVFQFGISIVLIVATMIVWQQLNLFHNRPLGFNKQHLLLLPSIHLQNSPEAFKKKLLDNPNITAASFAELDLGGGIGNSSSMPDPLDSTRRLHFGFVYADMDFPATMGIKVEGGRSFSKKFPGDYLNYDSLVSVASAKSNKKLADELLYQNPIVITQSLAKALRLKNPVNEVIRLGALQGTVIGVVRDFQVTTLKEASPLLVYKPKKSWFSTTTYVRVNNRNIPESIAYIEKTWKEFFPDKAFEYTFADDNLQKLYASENRLASIFTSFALLAIAISALGLFSLAALMVKQRTKEIGIRKVLGASVSGIAMLLSRDFILLILVAAIIASPLAWYGMEQWLQDFANRIDIQWTIFIAAASLALFIGVLTVFLQTIRAAKSNPIEALKTE</sequence>
<feature type="transmembrane region" description="Helical" evidence="6">
    <location>
        <begin position="683"/>
        <end position="710"/>
    </location>
</feature>
<dbReference type="OrthoDB" id="727849at2"/>
<feature type="domain" description="MacB-like periplasmic core" evidence="8">
    <location>
        <begin position="20"/>
        <end position="237"/>
    </location>
</feature>
<keyword evidence="5 6" id="KW-0472">Membrane</keyword>
<feature type="transmembrane region" description="Helical" evidence="6">
    <location>
        <begin position="277"/>
        <end position="297"/>
    </location>
</feature>
<keyword evidence="3 6" id="KW-0812">Transmembrane</keyword>
<dbReference type="PANTHER" id="PTHR30572:SF18">
    <property type="entry name" value="ABC-TYPE MACROLIDE FAMILY EXPORT SYSTEM PERMEASE COMPONENT 2"/>
    <property type="match status" value="1"/>
</dbReference>
<evidence type="ECO:0000256" key="3">
    <source>
        <dbReference type="ARBA" id="ARBA00022692"/>
    </source>
</evidence>
<evidence type="ECO:0000256" key="1">
    <source>
        <dbReference type="ARBA" id="ARBA00004651"/>
    </source>
</evidence>
<dbReference type="InterPro" id="IPR003838">
    <property type="entry name" value="ABC3_permease_C"/>
</dbReference>
<feature type="transmembrane region" description="Helical" evidence="6">
    <location>
        <begin position="722"/>
        <end position="750"/>
    </location>
</feature>
<gene>
    <name evidence="9" type="ORF">FEN17_07525</name>
</gene>
<reference evidence="9 10" key="1">
    <citation type="submission" date="2019-05" db="EMBL/GenBank/DDBJ databases">
        <authorList>
            <person name="Qu J.-H."/>
        </authorList>
    </citation>
    <scope>NUCLEOTIDE SEQUENCE [LARGE SCALE GENOMIC DNA]</scope>
    <source>
        <strain evidence="9 10">T17</strain>
    </source>
</reference>
<feature type="transmembrane region" description="Helical" evidence="6">
    <location>
        <begin position="770"/>
        <end position="792"/>
    </location>
</feature>
<dbReference type="GO" id="GO:0005886">
    <property type="term" value="C:plasma membrane"/>
    <property type="evidence" value="ECO:0007669"/>
    <property type="project" value="UniProtKB-SubCell"/>
</dbReference>
<evidence type="ECO:0000313" key="10">
    <source>
        <dbReference type="Proteomes" id="UP000306402"/>
    </source>
</evidence>
<evidence type="ECO:0000256" key="4">
    <source>
        <dbReference type="ARBA" id="ARBA00022989"/>
    </source>
</evidence>
<dbReference type="GO" id="GO:0022857">
    <property type="term" value="F:transmembrane transporter activity"/>
    <property type="evidence" value="ECO:0007669"/>
    <property type="project" value="TreeGrafter"/>
</dbReference>
<feature type="domain" description="ABC3 transporter permease C-terminal" evidence="7">
    <location>
        <begin position="284"/>
        <end position="400"/>
    </location>
</feature>
<keyword evidence="10" id="KW-1185">Reference proteome</keyword>
<keyword evidence="2" id="KW-1003">Cell membrane</keyword>
<keyword evidence="4 6" id="KW-1133">Transmembrane helix</keyword>
<comment type="subcellular location">
    <subcellularLocation>
        <location evidence="1">Cell membrane</location>
        <topology evidence="1">Multi-pass membrane protein</topology>
    </subcellularLocation>
</comment>
<dbReference type="InterPro" id="IPR025857">
    <property type="entry name" value="MacB_PCD"/>
</dbReference>
<feature type="transmembrane region" description="Helical" evidence="6">
    <location>
        <begin position="374"/>
        <end position="396"/>
    </location>
</feature>
<dbReference type="InterPro" id="IPR050250">
    <property type="entry name" value="Macrolide_Exporter_MacB"/>
</dbReference>
<organism evidence="9 10">
    <name type="scientific">Dyadobacter luticola</name>
    <dbReference type="NCBI Taxonomy" id="1979387"/>
    <lineage>
        <taxon>Bacteria</taxon>
        <taxon>Pseudomonadati</taxon>
        <taxon>Bacteroidota</taxon>
        <taxon>Cytophagia</taxon>
        <taxon>Cytophagales</taxon>
        <taxon>Spirosomataceae</taxon>
        <taxon>Dyadobacter</taxon>
    </lineage>
</organism>
<dbReference type="PANTHER" id="PTHR30572">
    <property type="entry name" value="MEMBRANE COMPONENT OF TRANSPORTER-RELATED"/>
    <property type="match status" value="1"/>
</dbReference>
<dbReference type="AlphaFoldDB" id="A0A5R9L4E7"/>
<feature type="transmembrane region" description="Helical" evidence="6">
    <location>
        <begin position="21"/>
        <end position="43"/>
    </location>
</feature>
<dbReference type="RefSeq" id="WP_138364654.1">
    <property type="nucleotide sequence ID" value="NZ_VCEJ01000002.1"/>
</dbReference>
<feature type="transmembrane region" description="Helical" evidence="6">
    <location>
        <begin position="417"/>
        <end position="440"/>
    </location>
</feature>
<evidence type="ECO:0000256" key="5">
    <source>
        <dbReference type="ARBA" id="ARBA00023136"/>
    </source>
</evidence>
<accession>A0A5R9L4E7</accession>
<evidence type="ECO:0000256" key="6">
    <source>
        <dbReference type="SAM" id="Phobius"/>
    </source>
</evidence>
<evidence type="ECO:0000256" key="2">
    <source>
        <dbReference type="ARBA" id="ARBA00022475"/>
    </source>
</evidence>
<evidence type="ECO:0000259" key="7">
    <source>
        <dbReference type="Pfam" id="PF02687"/>
    </source>
</evidence>
<name>A0A5R9L4E7_9BACT</name>
<dbReference type="EMBL" id="VCEJ01000002">
    <property type="protein sequence ID" value="TLV03446.1"/>
    <property type="molecule type" value="Genomic_DNA"/>
</dbReference>
<feature type="transmembrane region" description="Helical" evidence="6">
    <location>
        <begin position="333"/>
        <end position="354"/>
    </location>
</feature>
<evidence type="ECO:0000259" key="8">
    <source>
        <dbReference type="Pfam" id="PF12704"/>
    </source>
</evidence>
<proteinExistence type="predicted"/>
<dbReference type="Proteomes" id="UP000306402">
    <property type="component" value="Unassembled WGS sequence"/>
</dbReference>
<dbReference type="Pfam" id="PF02687">
    <property type="entry name" value="FtsX"/>
    <property type="match status" value="2"/>
</dbReference>
<protein>
    <submittedName>
        <fullName evidence="9">FtsX-like permease family protein</fullName>
    </submittedName>
</protein>
<feature type="domain" description="ABC3 transporter permease C-terminal" evidence="7">
    <location>
        <begin position="689"/>
        <end position="802"/>
    </location>
</feature>
<dbReference type="Pfam" id="PF12704">
    <property type="entry name" value="MacB_PCD"/>
    <property type="match status" value="1"/>
</dbReference>